<evidence type="ECO:0000256" key="5">
    <source>
        <dbReference type="RuleBase" id="RU000356"/>
    </source>
</evidence>
<comment type="similarity">
    <text evidence="5">Belongs to the globin family.</text>
</comment>
<protein>
    <submittedName>
        <fullName evidence="7">Globin domain-containing protein</fullName>
    </submittedName>
</protein>
<keyword evidence="3" id="KW-0479">Metal-binding</keyword>
<organism evidence="7 8">
    <name type="scientific">Streptacidiphilus monticola</name>
    <dbReference type="NCBI Taxonomy" id="2161674"/>
    <lineage>
        <taxon>Bacteria</taxon>
        <taxon>Bacillati</taxon>
        <taxon>Actinomycetota</taxon>
        <taxon>Actinomycetes</taxon>
        <taxon>Kitasatosporales</taxon>
        <taxon>Streptomycetaceae</taxon>
        <taxon>Streptacidiphilus</taxon>
    </lineage>
</organism>
<evidence type="ECO:0000313" key="8">
    <source>
        <dbReference type="Proteomes" id="UP001596174"/>
    </source>
</evidence>
<reference evidence="8" key="1">
    <citation type="journal article" date="2019" name="Int. J. Syst. Evol. Microbiol.">
        <title>The Global Catalogue of Microorganisms (GCM) 10K type strain sequencing project: providing services to taxonomists for standard genome sequencing and annotation.</title>
        <authorList>
            <consortium name="The Broad Institute Genomics Platform"/>
            <consortium name="The Broad Institute Genome Sequencing Center for Infectious Disease"/>
            <person name="Wu L."/>
            <person name="Ma J."/>
        </authorList>
    </citation>
    <scope>NUCLEOTIDE SEQUENCE [LARGE SCALE GENOMIC DNA]</scope>
    <source>
        <strain evidence="8">JCM 4816</strain>
    </source>
</reference>
<evidence type="ECO:0000313" key="7">
    <source>
        <dbReference type="EMBL" id="MFC5910574.1"/>
    </source>
</evidence>
<keyword evidence="8" id="KW-1185">Reference proteome</keyword>
<dbReference type="SUPFAM" id="SSF46458">
    <property type="entry name" value="Globin-like"/>
    <property type="match status" value="1"/>
</dbReference>
<keyword evidence="1 5" id="KW-0349">Heme</keyword>
<dbReference type="InterPro" id="IPR000971">
    <property type="entry name" value="Globin"/>
</dbReference>
<comment type="caution">
    <text evidence="7">The sequence shown here is derived from an EMBL/GenBank/DDBJ whole genome shotgun (WGS) entry which is preliminary data.</text>
</comment>
<name>A0ABW1G736_9ACTN</name>
<keyword evidence="4" id="KW-0408">Iron</keyword>
<evidence type="ECO:0000256" key="1">
    <source>
        <dbReference type="ARBA" id="ARBA00022617"/>
    </source>
</evidence>
<proteinExistence type="inferred from homology"/>
<sequence length="146" mass="15948">MTFDPTLIASSFAAVEPHGVKITKYFYEHLFDNNPGVRPLFARHMEEQEDRLWNALGGLVANVEDTESVTRILRSLGTRHVGYGALPEHFPAVGASLLATLRHFAGEAWTPQIEESWTALYGVITATMSEAMTEAAVGTGRAANSD</sequence>
<dbReference type="EMBL" id="JBHSQJ010000122">
    <property type="protein sequence ID" value="MFC5910574.1"/>
    <property type="molecule type" value="Genomic_DNA"/>
</dbReference>
<dbReference type="PANTHER" id="PTHR43396">
    <property type="entry name" value="FLAVOHEMOPROTEIN"/>
    <property type="match status" value="1"/>
</dbReference>
<feature type="domain" description="Globin" evidence="6">
    <location>
        <begin position="1"/>
        <end position="133"/>
    </location>
</feature>
<dbReference type="Pfam" id="PF00042">
    <property type="entry name" value="Globin"/>
    <property type="match status" value="1"/>
</dbReference>
<evidence type="ECO:0000256" key="3">
    <source>
        <dbReference type="ARBA" id="ARBA00022723"/>
    </source>
</evidence>
<gene>
    <name evidence="7" type="ORF">ACFP3V_25580</name>
</gene>
<dbReference type="InterPro" id="IPR009050">
    <property type="entry name" value="Globin-like_sf"/>
</dbReference>
<keyword evidence="5" id="KW-0813">Transport</keyword>
<dbReference type="Gene3D" id="1.10.490.10">
    <property type="entry name" value="Globins"/>
    <property type="match status" value="1"/>
</dbReference>
<dbReference type="Proteomes" id="UP001596174">
    <property type="component" value="Unassembled WGS sequence"/>
</dbReference>
<dbReference type="InterPro" id="IPR012292">
    <property type="entry name" value="Globin/Proto"/>
</dbReference>
<dbReference type="PROSITE" id="PS01033">
    <property type="entry name" value="GLOBIN"/>
    <property type="match status" value="1"/>
</dbReference>
<evidence type="ECO:0000259" key="6">
    <source>
        <dbReference type="PROSITE" id="PS01033"/>
    </source>
</evidence>
<keyword evidence="2 5" id="KW-0561">Oxygen transport</keyword>
<evidence type="ECO:0000256" key="4">
    <source>
        <dbReference type="ARBA" id="ARBA00023004"/>
    </source>
</evidence>
<dbReference type="PANTHER" id="PTHR43396:SF3">
    <property type="entry name" value="FLAVOHEMOPROTEIN"/>
    <property type="match status" value="1"/>
</dbReference>
<dbReference type="RefSeq" id="WP_380587978.1">
    <property type="nucleotide sequence ID" value="NZ_JBHSQJ010000122.1"/>
</dbReference>
<evidence type="ECO:0000256" key="2">
    <source>
        <dbReference type="ARBA" id="ARBA00022621"/>
    </source>
</evidence>
<accession>A0ABW1G736</accession>